<organism evidence="16 17">
    <name type="scientific">Sphingobacterium lactis</name>
    <dbReference type="NCBI Taxonomy" id="797291"/>
    <lineage>
        <taxon>Bacteria</taxon>
        <taxon>Pseudomonadati</taxon>
        <taxon>Bacteroidota</taxon>
        <taxon>Sphingobacteriia</taxon>
        <taxon>Sphingobacteriales</taxon>
        <taxon>Sphingobacteriaceae</taxon>
        <taxon>Sphingobacterium</taxon>
    </lineage>
</organism>
<sequence length="862" mass="97190">MKIFLRSRNYFIKEILAFLFLLLAIYFFRKQKDELVQAVDLVQQAVPSYVFLGIVFTGIYILCQGMMYVYSFRAVHSKISIGAGVKLFLKRNLVSVFLPGGGITSLAFFTSDIENQGISKARIGFASYIYGLIGIASLVVLAIPVLLYLGLERGTNLDTWYALGALMVLVCILIYATYSFLKRGWVFRRLVSISPQFSNVLEEIQEGHFSSSAVIYSLFWSFAIEACGILHVYIAMLAIGIEPGWEQCIAAYTIATLFFAISPFLRGLGAVEVSMVVALRTYGIQAVDAISITVLFRVFEFWLPLVAGIASFGSAKGNILLRILPAALLAFLGILNIISVLTPPLAERIHLLANFLPMGAIYFSNSAILLVGVLLLICAAFLIRGFRNAWRLALILCVLSLIGNMLKAIDYEEAIVAFVAITVLVITRRSYRLKSDPKIVSFSIQSSLIILFSVLVYGIVGFYFLDKRDFGVDFSFYQSLGSTLRSFVLLEPEPVPITRFAKSFVLSINLLGVISLGLLLYAFIRPYIFQAPRLEEEQQKAKALVQRYGSSADDYFKGYFDKIFYFGLAVDGFIAYKISSGFALILGEPICPADPASKLLILREFEKFCLTNGLKTSYYKVDSLSLPIFYELGKKSLPIGQEAIVDLLEFKLEGKDRKSLRNALNALEKKGFQTVVYQGPIKDGLLQKLKHVSDEWLDMMNRKEILFSSGMFDWEELKNQDIITIENEDEKVVAFLNIIPDFTKGEGTYDLIRKTKDAPGGVMDALIVRLISLLKERGMVRLNMGMASMSGIERPKDVPEWAIKFAYERLRFFKHYHGIYEFKNKFNPQWSTKYLVYENHYDLTSIPKALNKVMRDLPDREE</sequence>
<feature type="transmembrane region" description="Helical" evidence="14">
    <location>
        <begin position="129"/>
        <end position="149"/>
    </location>
</feature>
<dbReference type="GO" id="GO:0050071">
    <property type="term" value="F:phosphatidylglycerol lysyltransferase activity"/>
    <property type="evidence" value="ECO:0007669"/>
    <property type="project" value="UniProtKB-EC"/>
</dbReference>
<keyword evidence="6 16" id="KW-0808">Transferase</keyword>
<feature type="transmembrane region" description="Helical" evidence="14">
    <location>
        <begin position="390"/>
        <end position="409"/>
    </location>
</feature>
<dbReference type="InterPro" id="IPR016181">
    <property type="entry name" value="Acyl_CoA_acyltransferase"/>
</dbReference>
<dbReference type="InterPro" id="IPR022791">
    <property type="entry name" value="L-PG_synthase/AglD"/>
</dbReference>
<feature type="transmembrane region" description="Helical" evidence="14">
    <location>
        <begin position="319"/>
        <end position="341"/>
    </location>
</feature>
<keyword evidence="8 14" id="KW-1133">Transmembrane helix</keyword>
<feature type="transmembrane region" description="Helical" evidence="14">
    <location>
        <begin position="289"/>
        <end position="312"/>
    </location>
</feature>
<keyword evidence="5" id="KW-1003">Cell membrane</keyword>
<evidence type="ECO:0000256" key="6">
    <source>
        <dbReference type="ARBA" id="ARBA00022679"/>
    </source>
</evidence>
<dbReference type="EMBL" id="FNUT01000016">
    <property type="protein sequence ID" value="SEG73020.1"/>
    <property type="molecule type" value="Genomic_DNA"/>
</dbReference>
<dbReference type="GO" id="GO:0055091">
    <property type="term" value="P:phospholipid homeostasis"/>
    <property type="evidence" value="ECO:0007669"/>
    <property type="project" value="TreeGrafter"/>
</dbReference>
<evidence type="ECO:0000256" key="11">
    <source>
        <dbReference type="ARBA" id="ARBA00023251"/>
    </source>
</evidence>
<evidence type="ECO:0000259" key="15">
    <source>
        <dbReference type="Pfam" id="PF09924"/>
    </source>
</evidence>
<evidence type="ECO:0000256" key="3">
    <source>
        <dbReference type="ARBA" id="ARBA00012014"/>
    </source>
</evidence>
<feature type="transmembrane region" description="Helical" evidence="14">
    <location>
        <begin position="161"/>
        <end position="181"/>
    </location>
</feature>
<feature type="transmembrane region" description="Helical" evidence="14">
    <location>
        <begin position="49"/>
        <end position="71"/>
    </location>
</feature>
<name>A0A1H6CJ88_9SPHI</name>
<evidence type="ECO:0000256" key="5">
    <source>
        <dbReference type="ARBA" id="ARBA00022475"/>
    </source>
</evidence>
<proteinExistence type="inferred from homology"/>
<dbReference type="GO" id="GO:0046677">
    <property type="term" value="P:response to antibiotic"/>
    <property type="evidence" value="ECO:0007669"/>
    <property type="project" value="UniProtKB-KW"/>
</dbReference>
<evidence type="ECO:0000313" key="17">
    <source>
        <dbReference type="Proteomes" id="UP000236731"/>
    </source>
</evidence>
<evidence type="ECO:0000256" key="10">
    <source>
        <dbReference type="ARBA" id="ARBA00023136"/>
    </source>
</evidence>
<dbReference type="Proteomes" id="UP000236731">
    <property type="component" value="Unassembled WGS sequence"/>
</dbReference>
<feature type="domain" description="Phosphatidylglycerol lysyltransferase C-terminal" evidence="15">
    <location>
        <begin position="561"/>
        <end position="837"/>
    </location>
</feature>
<dbReference type="Pfam" id="PF09924">
    <property type="entry name" value="LPG_synthase_C"/>
    <property type="match status" value="1"/>
</dbReference>
<keyword evidence="17" id="KW-1185">Reference proteome</keyword>
<comment type="similarity">
    <text evidence="2">Belongs to the LPG synthase family.</text>
</comment>
<dbReference type="PANTHER" id="PTHR34697:SF2">
    <property type="entry name" value="PHOSPHATIDYLGLYCEROL LYSYLTRANSFERASE"/>
    <property type="match status" value="1"/>
</dbReference>
<evidence type="ECO:0000313" key="16">
    <source>
        <dbReference type="EMBL" id="SEG73020.1"/>
    </source>
</evidence>
<evidence type="ECO:0000256" key="9">
    <source>
        <dbReference type="ARBA" id="ARBA00023098"/>
    </source>
</evidence>
<evidence type="ECO:0000256" key="4">
    <source>
        <dbReference type="ARBA" id="ARBA00021546"/>
    </source>
</evidence>
<gene>
    <name evidence="16" type="ORF">SAMN05421877_11627</name>
</gene>
<comment type="subcellular location">
    <subcellularLocation>
        <location evidence="1">Cell membrane</location>
        <topology evidence="1">Multi-pass membrane protein</topology>
    </subcellularLocation>
</comment>
<reference evidence="17" key="1">
    <citation type="submission" date="2016-10" db="EMBL/GenBank/DDBJ databases">
        <authorList>
            <person name="Varghese N."/>
            <person name="Submissions S."/>
        </authorList>
    </citation>
    <scope>NUCLEOTIDE SEQUENCE [LARGE SCALE GENOMIC DNA]</scope>
    <source>
        <strain evidence="17">DSM 22361</strain>
    </source>
</reference>
<feature type="transmembrane region" description="Helical" evidence="14">
    <location>
        <begin position="213"/>
        <end position="237"/>
    </location>
</feature>
<feature type="transmembrane region" description="Helical" evidence="14">
    <location>
        <begin position="415"/>
        <end position="431"/>
    </location>
</feature>
<keyword evidence="11" id="KW-0046">Antibiotic resistance</keyword>
<dbReference type="EC" id="2.3.2.3" evidence="3"/>
<keyword evidence="10 14" id="KW-0472">Membrane</keyword>
<evidence type="ECO:0000256" key="12">
    <source>
        <dbReference type="ARBA" id="ARBA00031899"/>
    </source>
</evidence>
<comment type="catalytic activity">
    <reaction evidence="13">
        <text>L-lysyl-tRNA(Lys) + a 1,2-diacyl-sn-glycero-3-phospho-(1'-sn-glycerol) = a 1,2-diacyl-sn-glycero-3-phospho-1'-(3'-O-L-lysyl)-sn-glycerol + tRNA(Lys)</text>
        <dbReference type="Rhea" id="RHEA:10668"/>
        <dbReference type="Rhea" id="RHEA-COMP:9696"/>
        <dbReference type="Rhea" id="RHEA-COMP:9697"/>
        <dbReference type="ChEBI" id="CHEBI:64716"/>
        <dbReference type="ChEBI" id="CHEBI:75792"/>
        <dbReference type="ChEBI" id="CHEBI:78442"/>
        <dbReference type="ChEBI" id="CHEBI:78529"/>
        <dbReference type="EC" id="2.3.2.3"/>
    </reaction>
</comment>
<feature type="transmembrane region" description="Helical" evidence="14">
    <location>
        <begin position="12"/>
        <end position="29"/>
    </location>
</feature>
<dbReference type="OrthoDB" id="145485at2"/>
<accession>A0A1H6CJ88</accession>
<dbReference type="Pfam" id="PF03706">
    <property type="entry name" value="LPG_synthase_TM"/>
    <property type="match status" value="1"/>
</dbReference>
<evidence type="ECO:0000256" key="8">
    <source>
        <dbReference type="ARBA" id="ARBA00022989"/>
    </source>
</evidence>
<feature type="transmembrane region" description="Helical" evidence="14">
    <location>
        <begin position="249"/>
        <end position="269"/>
    </location>
</feature>
<protein>
    <recommendedName>
        <fullName evidence="4">Phosphatidylglycerol lysyltransferase</fullName>
        <ecNumber evidence="3">2.3.2.3</ecNumber>
    </recommendedName>
    <alternativeName>
        <fullName evidence="12">Lysylphosphatidylglycerol synthase</fullName>
    </alternativeName>
</protein>
<keyword evidence="9" id="KW-0443">Lipid metabolism</keyword>
<feature type="transmembrane region" description="Helical" evidence="14">
    <location>
        <begin position="361"/>
        <end position="383"/>
    </location>
</feature>
<dbReference type="AlphaFoldDB" id="A0A1H6CJ88"/>
<evidence type="ECO:0000256" key="14">
    <source>
        <dbReference type="SAM" id="Phobius"/>
    </source>
</evidence>
<dbReference type="SUPFAM" id="SSF55729">
    <property type="entry name" value="Acyl-CoA N-acyltransferases (Nat)"/>
    <property type="match status" value="1"/>
</dbReference>
<dbReference type="GO" id="GO:0006629">
    <property type="term" value="P:lipid metabolic process"/>
    <property type="evidence" value="ECO:0007669"/>
    <property type="project" value="UniProtKB-KW"/>
</dbReference>
<dbReference type="PANTHER" id="PTHR34697">
    <property type="entry name" value="PHOSPHATIDYLGLYCEROL LYSYLTRANSFERASE"/>
    <property type="match status" value="1"/>
</dbReference>
<dbReference type="InterPro" id="IPR024320">
    <property type="entry name" value="LPG_synthase_C"/>
</dbReference>
<keyword evidence="7 14" id="KW-0812">Transmembrane</keyword>
<dbReference type="InterPro" id="IPR051211">
    <property type="entry name" value="PG_lysyltransferase"/>
</dbReference>
<feature type="transmembrane region" description="Helical" evidence="14">
    <location>
        <begin position="504"/>
        <end position="524"/>
    </location>
</feature>
<evidence type="ECO:0000256" key="2">
    <source>
        <dbReference type="ARBA" id="ARBA00008627"/>
    </source>
</evidence>
<evidence type="ECO:0000256" key="1">
    <source>
        <dbReference type="ARBA" id="ARBA00004651"/>
    </source>
</evidence>
<evidence type="ECO:0000256" key="13">
    <source>
        <dbReference type="ARBA" id="ARBA00047540"/>
    </source>
</evidence>
<dbReference type="RefSeq" id="WP_103907813.1">
    <property type="nucleotide sequence ID" value="NZ_CP049246.1"/>
</dbReference>
<feature type="transmembrane region" description="Helical" evidence="14">
    <location>
        <begin position="92"/>
        <end position="109"/>
    </location>
</feature>
<feature type="transmembrane region" description="Helical" evidence="14">
    <location>
        <begin position="443"/>
        <end position="465"/>
    </location>
</feature>
<evidence type="ECO:0000256" key="7">
    <source>
        <dbReference type="ARBA" id="ARBA00022692"/>
    </source>
</evidence>
<dbReference type="GO" id="GO:0005886">
    <property type="term" value="C:plasma membrane"/>
    <property type="evidence" value="ECO:0007669"/>
    <property type="project" value="UniProtKB-SubCell"/>
</dbReference>